<keyword evidence="2 5" id="KW-0689">Ribosomal protein</keyword>
<name>A0ABR2WVY6_9FUNG</name>
<gene>
    <name evidence="5" type="primary">RPS3_1</name>
    <name evidence="5" type="ORF">K7432_005833</name>
</gene>
<evidence type="ECO:0000256" key="1">
    <source>
        <dbReference type="ARBA" id="ARBA00010761"/>
    </source>
</evidence>
<comment type="caution">
    <text evidence="5">The sequence shown here is derived from an EMBL/GenBank/DDBJ whole genome shotgun (WGS) entry which is preliminary data.</text>
</comment>
<reference evidence="5 6" key="1">
    <citation type="submission" date="2023-04" db="EMBL/GenBank/DDBJ databases">
        <title>Genome of Basidiobolus ranarum AG-B5.</title>
        <authorList>
            <person name="Stajich J.E."/>
            <person name="Carter-House D."/>
            <person name="Gryganskyi A."/>
        </authorList>
    </citation>
    <scope>NUCLEOTIDE SEQUENCE [LARGE SCALE GENOMIC DNA]</scope>
    <source>
        <strain evidence="5 6">AG-B5</strain>
    </source>
</reference>
<dbReference type="Proteomes" id="UP001479436">
    <property type="component" value="Unassembled WGS sequence"/>
</dbReference>
<evidence type="ECO:0000313" key="6">
    <source>
        <dbReference type="Proteomes" id="UP001479436"/>
    </source>
</evidence>
<evidence type="ECO:0000313" key="5">
    <source>
        <dbReference type="EMBL" id="KAK9765665.1"/>
    </source>
</evidence>
<evidence type="ECO:0000256" key="3">
    <source>
        <dbReference type="ARBA" id="ARBA00023274"/>
    </source>
</evidence>
<sequence length="61" mass="6569">MLDWDPSGKIGPKNPLPDMITVLEPKEEQAITEPISEDFQKPAAPVATEESAAPAQEPIEA</sequence>
<evidence type="ECO:0000256" key="2">
    <source>
        <dbReference type="ARBA" id="ARBA00022980"/>
    </source>
</evidence>
<dbReference type="InterPro" id="IPR036419">
    <property type="entry name" value="Ribosomal_S3_C_sf"/>
</dbReference>
<comment type="similarity">
    <text evidence="1">Belongs to the universal ribosomal protein uS3 family.</text>
</comment>
<dbReference type="Gene3D" id="3.30.1140.32">
    <property type="entry name" value="Ribosomal protein S3, C-terminal domain"/>
    <property type="match status" value="1"/>
</dbReference>
<evidence type="ECO:0000256" key="4">
    <source>
        <dbReference type="SAM" id="MobiDB-lite"/>
    </source>
</evidence>
<keyword evidence="6" id="KW-1185">Reference proteome</keyword>
<keyword evidence="3" id="KW-0687">Ribonucleoprotein</keyword>
<dbReference type="GO" id="GO:0005840">
    <property type="term" value="C:ribosome"/>
    <property type="evidence" value="ECO:0007669"/>
    <property type="project" value="UniProtKB-KW"/>
</dbReference>
<proteinExistence type="inferred from homology"/>
<organism evidence="5 6">
    <name type="scientific">Basidiobolus ranarum</name>
    <dbReference type="NCBI Taxonomy" id="34480"/>
    <lineage>
        <taxon>Eukaryota</taxon>
        <taxon>Fungi</taxon>
        <taxon>Fungi incertae sedis</taxon>
        <taxon>Zoopagomycota</taxon>
        <taxon>Entomophthoromycotina</taxon>
        <taxon>Basidiobolomycetes</taxon>
        <taxon>Basidiobolales</taxon>
        <taxon>Basidiobolaceae</taxon>
        <taxon>Basidiobolus</taxon>
    </lineage>
</organism>
<feature type="region of interest" description="Disordered" evidence="4">
    <location>
        <begin position="32"/>
        <end position="61"/>
    </location>
</feature>
<dbReference type="EMBL" id="JASJQH010000240">
    <property type="protein sequence ID" value="KAK9765665.1"/>
    <property type="molecule type" value="Genomic_DNA"/>
</dbReference>
<protein>
    <submittedName>
        <fullName evidence="5">40S ribosomal protein S3</fullName>
    </submittedName>
</protein>
<accession>A0ABR2WVY6</accession>